<dbReference type="CDD" id="cd16917">
    <property type="entry name" value="HATPase_UhpB-NarQ-NarX-like"/>
    <property type="match status" value="1"/>
</dbReference>
<comment type="catalytic activity">
    <reaction evidence="1">
        <text>ATP + protein L-histidine = ADP + protein N-phospho-L-histidine.</text>
        <dbReference type="EC" id="2.7.13.3"/>
    </reaction>
</comment>
<dbReference type="Gene3D" id="3.30.565.10">
    <property type="entry name" value="Histidine kinase-like ATPase, C-terminal domain"/>
    <property type="match status" value="1"/>
</dbReference>
<dbReference type="Pfam" id="PF23539">
    <property type="entry name" value="DUF7134"/>
    <property type="match status" value="1"/>
</dbReference>
<dbReference type="Pfam" id="PF02518">
    <property type="entry name" value="HATPase_c"/>
    <property type="match status" value="1"/>
</dbReference>
<dbReference type="InterPro" id="IPR055558">
    <property type="entry name" value="DUF7134"/>
</dbReference>
<evidence type="ECO:0000256" key="7">
    <source>
        <dbReference type="ARBA" id="ARBA00022840"/>
    </source>
</evidence>
<feature type="domain" description="Histidine kinase/HSP90-like ATPase" evidence="10">
    <location>
        <begin position="297"/>
        <end position="386"/>
    </location>
</feature>
<keyword evidence="8" id="KW-0902">Two-component regulatory system</keyword>
<dbReference type="Pfam" id="PF07730">
    <property type="entry name" value="HisKA_3"/>
    <property type="match status" value="1"/>
</dbReference>
<evidence type="ECO:0000256" key="9">
    <source>
        <dbReference type="SAM" id="Phobius"/>
    </source>
</evidence>
<dbReference type="InterPro" id="IPR003594">
    <property type="entry name" value="HATPase_dom"/>
</dbReference>
<keyword evidence="4" id="KW-0808">Transferase</keyword>
<evidence type="ECO:0000256" key="5">
    <source>
        <dbReference type="ARBA" id="ARBA00022741"/>
    </source>
</evidence>
<dbReference type="EMBL" id="JBHSJB010000018">
    <property type="protein sequence ID" value="MFC5056263.1"/>
    <property type="molecule type" value="Genomic_DNA"/>
</dbReference>
<reference evidence="14" key="1">
    <citation type="journal article" date="2019" name="Int. J. Syst. Evol. Microbiol.">
        <title>The Global Catalogue of Microorganisms (GCM) 10K type strain sequencing project: providing services to taxonomists for standard genome sequencing and annotation.</title>
        <authorList>
            <consortium name="The Broad Institute Genomics Platform"/>
            <consortium name="The Broad Institute Genome Sequencing Center for Infectious Disease"/>
            <person name="Wu L."/>
            <person name="Ma J."/>
        </authorList>
    </citation>
    <scope>NUCLEOTIDE SEQUENCE [LARGE SCALE GENOMIC DNA]</scope>
    <source>
        <strain evidence="14">KCTC 12848</strain>
    </source>
</reference>
<name>A0ABV9Y1X8_9PSEU</name>
<evidence type="ECO:0000259" key="12">
    <source>
        <dbReference type="Pfam" id="PF23539"/>
    </source>
</evidence>
<dbReference type="PANTHER" id="PTHR24421:SF10">
    <property type="entry name" value="NITRATE_NITRITE SENSOR PROTEIN NARQ"/>
    <property type="match status" value="1"/>
</dbReference>
<feature type="transmembrane region" description="Helical" evidence="9">
    <location>
        <begin position="118"/>
        <end position="136"/>
    </location>
</feature>
<dbReference type="RefSeq" id="WP_344040689.1">
    <property type="nucleotide sequence ID" value="NZ_BAAAKE010000024.1"/>
</dbReference>
<dbReference type="EC" id="2.7.13.3" evidence="2"/>
<keyword evidence="5" id="KW-0547">Nucleotide-binding</keyword>
<evidence type="ECO:0000256" key="6">
    <source>
        <dbReference type="ARBA" id="ARBA00022777"/>
    </source>
</evidence>
<evidence type="ECO:0000256" key="8">
    <source>
        <dbReference type="ARBA" id="ARBA00023012"/>
    </source>
</evidence>
<dbReference type="Gene3D" id="1.20.5.1930">
    <property type="match status" value="1"/>
</dbReference>
<keyword evidence="9" id="KW-0472">Membrane</keyword>
<dbReference type="SUPFAM" id="SSF55874">
    <property type="entry name" value="ATPase domain of HSP90 chaperone/DNA topoisomerase II/histidine kinase"/>
    <property type="match status" value="1"/>
</dbReference>
<dbReference type="PANTHER" id="PTHR24421">
    <property type="entry name" value="NITRATE/NITRITE SENSOR PROTEIN NARX-RELATED"/>
    <property type="match status" value="1"/>
</dbReference>
<evidence type="ECO:0000256" key="1">
    <source>
        <dbReference type="ARBA" id="ARBA00000085"/>
    </source>
</evidence>
<organism evidence="13 14">
    <name type="scientific">Saccharothrix xinjiangensis</name>
    <dbReference type="NCBI Taxonomy" id="204798"/>
    <lineage>
        <taxon>Bacteria</taxon>
        <taxon>Bacillati</taxon>
        <taxon>Actinomycetota</taxon>
        <taxon>Actinomycetes</taxon>
        <taxon>Pseudonocardiales</taxon>
        <taxon>Pseudonocardiaceae</taxon>
        <taxon>Saccharothrix</taxon>
    </lineage>
</organism>
<dbReference type="Proteomes" id="UP001595833">
    <property type="component" value="Unassembled WGS sequence"/>
</dbReference>
<feature type="transmembrane region" description="Helical" evidence="9">
    <location>
        <begin position="142"/>
        <end position="162"/>
    </location>
</feature>
<feature type="transmembrane region" description="Helical" evidence="9">
    <location>
        <begin position="20"/>
        <end position="37"/>
    </location>
</feature>
<keyword evidence="3" id="KW-0597">Phosphoprotein</keyword>
<evidence type="ECO:0000256" key="4">
    <source>
        <dbReference type="ARBA" id="ARBA00022679"/>
    </source>
</evidence>
<feature type="transmembrane region" description="Helical" evidence="9">
    <location>
        <begin position="43"/>
        <end position="63"/>
    </location>
</feature>
<keyword evidence="14" id="KW-1185">Reference proteome</keyword>
<dbReference type="GO" id="GO:0016301">
    <property type="term" value="F:kinase activity"/>
    <property type="evidence" value="ECO:0007669"/>
    <property type="project" value="UniProtKB-KW"/>
</dbReference>
<gene>
    <name evidence="13" type="ORF">ACFPFM_21200</name>
</gene>
<keyword evidence="9" id="KW-1133">Transmembrane helix</keyword>
<evidence type="ECO:0000313" key="14">
    <source>
        <dbReference type="Proteomes" id="UP001595833"/>
    </source>
</evidence>
<dbReference type="InterPro" id="IPR011712">
    <property type="entry name" value="Sig_transdc_His_kin_sub3_dim/P"/>
</dbReference>
<evidence type="ECO:0000256" key="2">
    <source>
        <dbReference type="ARBA" id="ARBA00012438"/>
    </source>
</evidence>
<keyword evidence="9" id="KW-0812">Transmembrane</keyword>
<evidence type="ECO:0000259" key="10">
    <source>
        <dbReference type="Pfam" id="PF02518"/>
    </source>
</evidence>
<proteinExistence type="predicted"/>
<sequence length="391" mass="40505">MAGRSTRRVAFARRLGRRELVALDAVAAALLLITYLVQLRVRFPGDVAVLPGLLAAGVSLPVAVRRRWPVPVLGAVTALSVTAALLDVVREPFLALALAAYTVATTTEVRWAAPTPAVGVGGAVVVVGGLVAGTPGGPGAPAPLLVLGTALVVTAWTIGWAVRERREHAEREVREFAERTVAEERLRIARELHDVVAHDLGVVVVKAGVANHVLPDLPPAAREALTSIEAASRSALVEMRHMLGVLRTGDPVATPLPPSTGLVGVPALVERVAAAGVAVDLRAEGVEGLPGSVDHSAYRIVQEALTNVVKHAAPTRCRVDLVVDGGGLRIEVVDEGRADGPVPRPLPGGGHGLIGMRERVALYGGRFAAGPRPGGGFAVTATLPRATADRP</sequence>
<comment type="caution">
    <text evidence="13">The sequence shown here is derived from an EMBL/GenBank/DDBJ whole genome shotgun (WGS) entry which is preliminary data.</text>
</comment>
<keyword evidence="6 13" id="KW-0418">Kinase</keyword>
<evidence type="ECO:0000259" key="11">
    <source>
        <dbReference type="Pfam" id="PF07730"/>
    </source>
</evidence>
<dbReference type="InterPro" id="IPR036890">
    <property type="entry name" value="HATPase_C_sf"/>
</dbReference>
<keyword evidence="7" id="KW-0067">ATP-binding</keyword>
<feature type="domain" description="Signal transduction histidine kinase subgroup 3 dimerisation and phosphoacceptor" evidence="11">
    <location>
        <begin position="184"/>
        <end position="249"/>
    </location>
</feature>
<accession>A0ABV9Y1X8</accession>
<feature type="domain" description="DUF7134" evidence="12">
    <location>
        <begin position="15"/>
        <end position="166"/>
    </location>
</feature>
<protein>
    <recommendedName>
        <fullName evidence="2">histidine kinase</fullName>
        <ecNumber evidence="2">2.7.13.3</ecNumber>
    </recommendedName>
</protein>
<evidence type="ECO:0000256" key="3">
    <source>
        <dbReference type="ARBA" id="ARBA00022553"/>
    </source>
</evidence>
<dbReference type="InterPro" id="IPR050482">
    <property type="entry name" value="Sensor_HK_TwoCompSys"/>
</dbReference>
<evidence type="ECO:0000313" key="13">
    <source>
        <dbReference type="EMBL" id="MFC5056263.1"/>
    </source>
</evidence>